<dbReference type="CTD" id="5728"/>
<comment type="catalytic activity">
    <reaction evidence="16">
        <text>a 1,2-diacyl-sn-glycero-3-phospho-(1D-myo-inositol-3,4,5-trisphosphate) + H2O = a 1,2-diacyl-sn-glycero-3-phospho-(1D-myo-inositol-4,5-bisphosphate) + phosphate</text>
        <dbReference type="Rhea" id="RHEA:25017"/>
        <dbReference type="ChEBI" id="CHEBI:15377"/>
        <dbReference type="ChEBI" id="CHEBI:43474"/>
        <dbReference type="ChEBI" id="CHEBI:57836"/>
        <dbReference type="ChEBI" id="CHEBI:58456"/>
        <dbReference type="EC" id="3.1.3.67"/>
    </reaction>
    <physiologicalReaction direction="left-to-right" evidence="16">
        <dbReference type="Rhea" id="RHEA:25018"/>
    </physiologicalReaction>
</comment>
<accession>A0A6J2U5K3</accession>
<dbReference type="GO" id="GO:0005634">
    <property type="term" value="C:nucleus"/>
    <property type="evidence" value="ECO:0007669"/>
    <property type="project" value="TreeGrafter"/>
</dbReference>
<evidence type="ECO:0000256" key="20">
    <source>
        <dbReference type="ARBA" id="ARBA00048832"/>
    </source>
</evidence>
<dbReference type="SMART" id="SM01326">
    <property type="entry name" value="PTEN_C2"/>
    <property type="match status" value="1"/>
</dbReference>
<evidence type="ECO:0000259" key="23">
    <source>
        <dbReference type="PROSITE" id="PS50056"/>
    </source>
</evidence>
<comment type="catalytic activity">
    <reaction evidence="17">
        <text>1D-myo-inositol 1,3,4,5,6-pentakisphosphate + H2O = 1D-myo-inositol 1,4,5,6-tetrakisphosphate + phosphate</text>
        <dbReference type="Rhea" id="RHEA:77143"/>
        <dbReference type="ChEBI" id="CHEBI:15377"/>
        <dbReference type="ChEBI" id="CHEBI:43474"/>
        <dbReference type="ChEBI" id="CHEBI:57627"/>
        <dbReference type="ChEBI" id="CHEBI:57733"/>
    </reaction>
    <physiologicalReaction direction="left-to-right" evidence="17">
        <dbReference type="Rhea" id="RHEA:77144"/>
    </physiologicalReaction>
</comment>
<evidence type="ECO:0000256" key="5">
    <source>
        <dbReference type="ARBA" id="ARBA00013064"/>
    </source>
</evidence>
<feature type="compositionally biased region" description="Polar residues" evidence="22">
    <location>
        <begin position="445"/>
        <end position="458"/>
    </location>
</feature>
<dbReference type="Pfam" id="PF22784">
    <property type="entry name" value="PTP-SAK"/>
    <property type="match status" value="1"/>
</dbReference>
<comment type="catalytic activity">
    <reaction evidence="19">
        <text>O-phospho-L-seryl-[protein] + H2O = L-seryl-[protein] + phosphate</text>
        <dbReference type="Rhea" id="RHEA:20629"/>
        <dbReference type="Rhea" id="RHEA-COMP:9863"/>
        <dbReference type="Rhea" id="RHEA-COMP:11604"/>
        <dbReference type="ChEBI" id="CHEBI:15377"/>
        <dbReference type="ChEBI" id="CHEBI:29999"/>
        <dbReference type="ChEBI" id="CHEBI:43474"/>
        <dbReference type="ChEBI" id="CHEBI:83421"/>
        <dbReference type="EC" id="3.1.3.16"/>
    </reaction>
    <physiologicalReaction direction="left-to-right" evidence="19">
        <dbReference type="Rhea" id="RHEA:20630"/>
    </physiologicalReaction>
</comment>
<protein>
    <recommendedName>
        <fullName evidence="14">Phosphatidylinositol 3,4,5-trisphosphate 3-phosphatase and dual-specificity protein phosphatase PTEN</fullName>
        <ecNumber evidence="6">3.1.3.16</ecNumber>
        <ecNumber evidence="5">3.1.3.48</ecNumber>
        <ecNumber evidence="4">3.1.3.67</ecNumber>
    </recommendedName>
    <alternativeName>
        <fullName evidence="18">Inositol polyphosphate 3-phosphatase</fullName>
    </alternativeName>
</protein>
<evidence type="ECO:0000256" key="9">
    <source>
        <dbReference type="ARBA" id="ARBA00022912"/>
    </source>
</evidence>
<evidence type="ECO:0000256" key="13">
    <source>
        <dbReference type="ARBA" id="ARBA00034268"/>
    </source>
</evidence>
<keyword evidence="8" id="KW-0378">Hydrolase</keyword>
<dbReference type="GO" id="GO:0046856">
    <property type="term" value="P:phosphatidylinositol dephosphorylation"/>
    <property type="evidence" value="ECO:0007669"/>
    <property type="project" value="TreeGrafter"/>
</dbReference>
<dbReference type="PROSITE" id="PS00383">
    <property type="entry name" value="TYR_PHOSPHATASE_1"/>
    <property type="match status" value="1"/>
</dbReference>
<proteinExistence type="inferred from homology"/>
<evidence type="ECO:0000256" key="8">
    <source>
        <dbReference type="ARBA" id="ARBA00022801"/>
    </source>
</evidence>
<evidence type="ECO:0000256" key="11">
    <source>
        <dbReference type="ARBA" id="ARBA00023273"/>
    </source>
</evidence>
<dbReference type="PANTHER" id="PTHR12305:SF81">
    <property type="entry name" value="PHOSPHATIDYLINOSITOL 3,4,5-TRISPHOSPHATE 3-PHOSPHATASE AND DUAL-SPECIFICITY PROTEIN PHOSPHATASE PTEN"/>
    <property type="match status" value="1"/>
</dbReference>
<feature type="compositionally biased region" description="Polar residues" evidence="22">
    <location>
        <begin position="469"/>
        <end position="482"/>
    </location>
</feature>
<dbReference type="InterPro" id="IPR051281">
    <property type="entry name" value="Dual-spec_lipid-protein_phosph"/>
</dbReference>
<dbReference type="PROSITE" id="PS51182">
    <property type="entry name" value="C2_TENSIN"/>
    <property type="match status" value="1"/>
</dbReference>
<keyword evidence="7" id="KW-0963">Cytoplasm</keyword>
<feature type="region of interest" description="Disordered" evidence="22">
    <location>
        <begin position="368"/>
        <end position="388"/>
    </location>
</feature>
<keyword evidence="11" id="KW-0966">Cell projection</keyword>
<dbReference type="Gene3D" id="3.90.190.10">
    <property type="entry name" value="Protein tyrosine phosphatase superfamily"/>
    <property type="match status" value="1"/>
</dbReference>
<feature type="domain" description="C2 tensin-type" evidence="25">
    <location>
        <begin position="183"/>
        <end position="340"/>
    </location>
</feature>
<name>A0A6J2U5K3_DROLE</name>
<keyword evidence="26" id="KW-1185">Reference proteome</keyword>
<dbReference type="Proteomes" id="UP000504634">
    <property type="component" value="Unplaced"/>
</dbReference>
<evidence type="ECO:0000313" key="28">
    <source>
        <dbReference type="RefSeq" id="XP_030382793.1"/>
    </source>
</evidence>
<dbReference type="InterPro" id="IPR014020">
    <property type="entry name" value="Tensin_C2-dom"/>
</dbReference>
<dbReference type="CDD" id="cd14509">
    <property type="entry name" value="PTP_PTEN"/>
    <property type="match status" value="1"/>
</dbReference>
<evidence type="ECO:0000256" key="15">
    <source>
        <dbReference type="ARBA" id="ARBA00043734"/>
    </source>
</evidence>
<dbReference type="RefSeq" id="XP_030382792.1">
    <property type="nucleotide sequence ID" value="XM_030526932.1"/>
</dbReference>
<evidence type="ECO:0000256" key="18">
    <source>
        <dbReference type="ARBA" id="ARBA00044309"/>
    </source>
</evidence>
<evidence type="ECO:0000256" key="14">
    <source>
        <dbReference type="ARBA" id="ARBA00034338"/>
    </source>
</evidence>
<evidence type="ECO:0000256" key="19">
    <source>
        <dbReference type="ARBA" id="ARBA00047986"/>
    </source>
</evidence>
<dbReference type="InterPro" id="IPR045101">
    <property type="entry name" value="PTP_PTEN"/>
</dbReference>
<evidence type="ECO:0000259" key="24">
    <source>
        <dbReference type="PROSITE" id="PS51181"/>
    </source>
</evidence>
<dbReference type="FunFam" id="3.90.190.10:FF:000029">
    <property type="entry name" value="Phosphatidylinositol 3,4,5-trisphosphate 3-phosphatase and dual-specificity protein phosphatase PTEN"/>
    <property type="match status" value="1"/>
</dbReference>
<evidence type="ECO:0000313" key="27">
    <source>
        <dbReference type="RefSeq" id="XP_030382792.1"/>
    </source>
</evidence>
<feature type="domain" description="Tyrosine specific protein phosphatases" evidence="23">
    <location>
        <begin position="112"/>
        <end position="169"/>
    </location>
</feature>
<evidence type="ECO:0000313" key="26">
    <source>
        <dbReference type="Proteomes" id="UP000504634"/>
    </source>
</evidence>
<evidence type="ECO:0000256" key="4">
    <source>
        <dbReference type="ARBA" id="ARBA00013015"/>
    </source>
</evidence>
<dbReference type="GO" id="GO:0043491">
    <property type="term" value="P:phosphatidylinositol 3-kinase/protein kinase B signal transduction"/>
    <property type="evidence" value="ECO:0007669"/>
    <property type="project" value="TreeGrafter"/>
</dbReference>
<dbReference type="GO" id="GO:0016314">
    <property type="term" value="F:phosphatidylinositol-3,4,5-trisphosphate 3-phosphatase activity"/>
    <property type="evidence" value="ECO:0007669"/>
    <property type="project" value="UniProtKB-EC"/>
</dbReference>
<feature type="domain" description="Phosphatase tensin-type" evidence="24">
    <location>
        <begin position="21"/>
        <end position="195"/>
    </location>
</feature>
<sequence length="914" mass="103930">MANTISIMSNAIRNAVSKKRIRYKEKGFNLDLTYICPNIIAMGYPAEDMFEGMYRNRLEDVLKFLEENHAEHYKIYNLCLERSDAYDVNKFHGRVAIYPFEDHNPPPIELIQRFCHDVDSWLKADELNVVAVHCKAGKGRTGTMICAYLLYSGLQKTADEALAWYDEKRTKDRKGVTIPSQRRYVQYFSHLICSSVPYKKTSLHVSQIRFEEARCLYGLGTLQCSLSVLVDSTTEKVRTQQLGAWTIDFNKSFVLDISDPSLTISGDIKVELLQKSSRKIIFHFWFNTYFVRETAVCESNGNTVRYLYTLKKCEIDDAHKDKEHRSFSENFKVCIVFEAENNFKTVESVSDVNNKDSDRTNDFCNISDGHESDRKLQASGLSSPSNQYTGPTASFKLDGNSCKAKYLSIHSGGLIEFSKNNRYEGGSLSNAKLIKSTPKRKQLHTRPNLTTAHNTSSNDIKKQHILSRPSVQNASSTDSHWQNGVTVSCEKSTNTNAFNNMPKATDASKKNIDQGACNYYQLIPEQPNYGIGEDWESSFQSNAKSKAKNNKSEDSDNCTNPSTDHYWSDDFVSKKSEMFHQNVWSTDNDEVFNTNTKNNINSEDSDKCTNHSTVDSWFFKAKLLQLDHIIMPCVIKEKKSLENDNDEVFNTNTNSSKINGWAGLRIKTSKHKHKTTNFKKHKIKTSQMQSIHSYFRSDPANFRHSFVPSSVIYRNSTENLNFDHCFSNSATSSISVSTPAVGCQKNSHSCPNILSNIYLNYSVSLKSISSTNLLNLIPLSGQKKARSNSEDDYSCICDNQLSFKDSPRQFFNNIVESKVLSKNIKKSTSSNTNYNVNLSAEPANYVDFYIDPQKNYSPEKNADKRMKKKSCTFPDLNKEFRSLSIEHTKIASMSGLLNLIDLKNTLLSYETQTN</sequence>
<evidence type="ECO:0000256" key="21">
    <source>
        <dbReference type="ARBA" id="ARBA00051341"/>
    </source>
</evidence>
<dbReference type="GO" id="GO:0004722">
    <property type="term" value="F:protein serine/threonine phosphatase activity"/>
    <property type="evidence" value="ECO:0007669"/>
    <property type="project" value="UniProtKB-EC"/>
</dbReference>
<dbReference type="InterPro" id="IPR057023">
    <property type="entry name" value="PTP-SAK"/>
</dbReference>
<dbReference type="InterPro" id="IPR016130">
    <property type="entry name" value="Tyr_Pase_AS"/>
</dbReference>
<dbReference type="PROSITE" id="PS50056">
    <property type="entry name" value="TYR_PHOSPHATASE_2"/>
    <property type="match status" value="1"/>
</dbReference>
<dbReference type="OrthoDB" id="16692at2759"/>
<dbReference type="GO" id="GO:0004725">
    <property type="term" value="F:protein tyrosine phosphatase activity"/>
    <property type="evidence" value="ECO:0007669"/>
    <property type="project" value="UniProtKB-EC"/>
</dbReference>
<dbReference type="GO" id="GO:0005886">
    <property type="term" value="C:plasma membrane"/>
    <property type="evidence" value="ECO:0007669"/>
    <property type="project" value="TreeGrafter"/>
</dbReference>
<dbReference type="RefSeq" id="XP_030382793.1">
    <property type="nucleotide sequence ID" value="XM_030526933.1"/>
</dbReference>
<evidence type="ECO:0000256" key="6">
    <source>
        <dbReference type="ARBA" id="ARBA00013081"/>
    </source>
</evidence>
<comment type="catalytic activity">
    <reaction evidence="20">
        <text>O-phospho-L-threonyl-[protein] + H2O = L-threonyl-[protein] + phosphate</text>
        <dbReference type="Rhea" id="RHEA:47004"/>
        <dbReference type="Rhea" id="RHEA-COMP:11060"/>
        <dbReference type="Rhea" id="RHEA-COMP:11605"/>
        <dbReference type="ChEBI" id="CHEBI:15377"/>
        <dbReference type="ChEBI" id="CHEBI:30013"/>
        <dbReference type="ChEBI" id="CHEBI:43474"/>
        <dbReference type="ChEBI" id="CHEBI:61977"/>
        <dbReference type="EC" id="3.1.3.16"/>
    </reaction>
    <physiologicalReaction direction="left-to-right" evidence="20">
        <dbReference type="Rhea" id="RHEA:47005"/>
    </physiologicalReaction>
</comment>
<dbReference type="InterPro" id="IPR003595">
    <property type="entry name" value="Tyr_Pase_cat"/>
</dbReference>
<dbReference type="Gene3D" id="2.60.40.1110">
    <property type="match status" value="1"/>
</dbReference>
<dbReference type="GO" id="GO:0005829">
    <property type="term" value="C:cytosol"/>
    <property type="evidence" value="ECO:0007669"/>
    <property type="project" value="TreeGrafter"/>
</dbReference>
<organism evidence="26 28">
    <name type="scientific">Drosophila lebanonensis</name>
    <name type="common">Fruit fly</name>
    <name type="synonym">Scaptodrosophila lebanonensis</name>
    <dbReference type="NCBI Taxonomy" id="7225"/>
    <lineage>
        <taxon>Eukaryota</taxon>
        <taxon>Metazoa</taxon>
        <taxon>Ecdysozoa</taxon>
        <taxon>Arthropoda</taxon>
        <taxon>Hexapoda</taxon>
        <taxon>Insecta</taxon>
        <taxon>Pterygota</taxon>
        <taxon>Neoptera</taxon>
        <taxon>Endopterygota</taxon>
        <taxon>Diptera</taxon>
        <taxon>Brachycera</taxon>
        <taxon>Muscomorpha</taxon>
        <taxon>Ephydroidea</taxon>
        <taxon>Drosophilidae</taxon>
        <taxon>Scaptodrosophila</taxon>
    </lineage>
</organism>
<dbReference type="AlphaFoldDB" id="A0A6J2U5K3"/>
<evidence type="ECO:0000256" key="12">
    <source>
        <dbReference type="ARBA" id="ARBA00034256"/>
    </source>
</evidence>
<comment type="catalytic activity">
    <reaction evidence="12">
        <text>1,2-dihexadecanoyl-sn-glycero-3-phospho-(1D-myo-inositol-3,4,5-trisphosphate) + H2O = 1,2-dihexadecanoyl-sn-glycero-3-phospho-(1D-myo-inositol-4,5-bisphosphate) + phosphate</text>
        <dbReference type="Rhea" id="RHEA:43560"/>
        <dbReference type="ChEBI" id="CHEBI:15377"/>
        <dbReference type="ChEBI" id="CHEBI:43474"/>
        <dbReference type="ChEBI" id="CHEBI:83420"/>
        <dbReference type="ChEBI" id="CHEBI:83423"/>
    </reaction>
    <physiologicalReaction direction="left-to-right" evidence="12">
        <dbReference type="Rhea" id="RHEA:43561"/>
    </physiologicalReaction>
</comment>
<evidence type="ECO:0000256" key="2">
    <source>
        <dbReference type="ARBA" id="ARBA00004496"/>
    </source>
</evidence>
<dbReference type="EC" id="3.1.3.48" evidence="5"/>
<comment type="subcellular location">
    <subcellularLocation>
        <location evidence="1">Cell projection</location>
        <location evidence="1">Neuron projection</location>
    </subcellularLocation>
    <subcellularLocation>
        <location evidence="2">Cytoplasm</location>
    </subcellularLocation>
</comment>
<feature type="region of interest" description="Disordered" evidence="22">
    <location>
        <begin position="435"/>
        <end position="482"/>
    </location>
</feature>
<dbReference type="GO" id="GO:0008285">
    <property type="term" value="P:negative regulation of cell population proliferation"/>
    <property type="evidence" value="ECO:0007669"/>
    <property type="project" value="TreeGrafter"/>
</dbReference>
<comment type="catalytic activity">
    <reaction evidence="21">
        <text>O-phospho-L-tyrosyl-[protein] + H2O = L-tyrosyl-[protein] + phosphate</text>
        <dbReference type="Rhea" id="RHEA:10684"/>
        <dbReference type="Rhea" id="RHEA-COMP:10136"/>
        <dbReference type="Rhea" id="RHEA-COMP:20101"/>
        <dbReference type="ChEBI" id="CHEBI:15377"/>
        <dbReference type="ChEBI" id="CHEBI:43474"/>
        <dbReference type="ChEBI" id="CHEBI:46858"/>
        <dbReference type="ChEBI" id="CHEBI:61978"/>
        <dbReference type="EC" id="3.1.3.48"/>
    </reaction>
    <physiologicalReaction direction="left-to-right" evidence="21">
        <dbReference type="Rhea" id="RHEA:10685"/>
    </physiologicalReaction>
</comment>
<evidence type="ECO:0000256" key="22">
    <source>
        <dbReference type="SAM" id="MobiDB-lite"/>
    </source>
</evidence>
<dbReference type="PANTHER" id="PTHR12305">
    <property type="entry name" value="PHOSPHATASE WITH HOMOLOGY TO TENSIN"/>
    <property type="match status" value="1"/>
</dbReference>
<keyword evidence="9" id="KW-0904">Protein phosphatase</keyword>
<dbReference type="SUPFAM" id="SSF52799">
    <property type="entry name" value="(Phosphotyrosine protein) phosphatases II"/>
    <property type="match status" value="1"/>
</dbReference>
<dbReference type="SUPFAM" id="SSF49562">
    <property type="entry name" value="C2 domain (Calcium/lipid-binding domain, CaLB)"/>
    <property type="match status" value="1"/>
</dbReference>
<evidence type="ECO:0000256" key="3">
    <source>
        <dbReference type="ARBA" id="ARBA00007881"/>
    </source>
</evidence>
<reference evidence="27 28" key="1">
    <citation type="submission" date="2025-04" db="UniProtKB">
        <authorList>
            <consortium name="RefSeq"/>
        </authorList>
    </citation>
    <scope>IDENTIFICATION</scope>
    <source>
        <strain evidence="27 28">11010-0011.00</strain>
        <tissue evidence="27 28">Whole body</tissue>
    </source>
</reference>
<evidence type="ECO:0000256" key="17">
    <source>
        <dbReference type="ARBA" id="ARBA00043762"/>
    </source>
</evidence>
<dbReference type="SMART" id="SM00404">
    <property type="entry name" value="PTPc_motif"/>
    <property type="match status" value="1"/>
</dbReference>
<dbReference type="InterPro" id="IPR035892">
    <property type="entry name" value="C2_domain_sf"/>
</dbReference>
<comment type="similarity">
    <text evidence="3">Belongs to the PTEN phosphatase protein family.</text>
</comment>
<comment type="catalytic activity">
    <reaction evidence="15">
        <text>1D-myo-inositol 1,3,4,5-tetrakisphosphate + H2O = 1D-myo-inositol 1,4,5-trisphosphate + phosphate</text>
        <dbReference type="Rhea" id="RHEA:77155"/>
        <dbReference type="ChEBI" id="CHEBI:15377"/>
        <dbReference type="ChEBI" id="CHEBI:43474"/>
        <dbReference type="ChEBI" id="CHEBI:57895"/>
        <dbReference type="ChEBI" id="CHEBI:203600"/>
    </reaction>
    <physiologicalReaction direction="left-to-right" evidence="15">
        <dbReference type="Rhea" id="RHEA:77156"/>
    </physiologicalReaction>
</comment>
<evidence type="ECO:0000256" key="16">
    <source>
        <dbReference type="ARBA" id="ARBA00043760"/>
    </source>
</evidence>
<evidence type="ECO:0000256" key="7">
    <source>
        <dbReference type="ARBA" id="ARBA00022490"/>
    </source>
</evidence>
<dbReference type="SMART" id="SM01301">
    <property type="entry name" value="PTPlike_phytase"/>
    <property type="match status" value="1"/>
</dbReference>
<dbReference type="PROSITE" id="PS51181">
    <property type="entry name" value="PPASE_TENSIN"/>
    <property type="match status" value="1"/>
</dbReference>
<dbReference type="EC" id="3.1.3.67" evidence="4"/>
<dbReference type="InterPro" id="IPR029021">
    <property type="entry name" value="Prot-tyrosine_phosphatase-like"/>
</dbReference>
<gene>
    <name evidence="27 28" type="primary">LOC115630404</name>
</gene>
<dbReference type="GeneID" id="115630404"/>
<feature type="region of interest" description="Disordered" evidence="22">
    <location>
        <begin position="540"/>
        <end position="561"/>
    </location>
</feature>
<evidence type="ECO:0000259" key="25">
    <source>
        <dbReference type="PROSITE" id="PS51182"/>
    </source>
</evidence>
<dbReference type="InterPro" id="IPR029023">
    <property type="entry name" value="Tensin_phosphatase"/>
</dbReference>
<dbReference type="GO" id="GO:0048870">
    <property type="term" value="P:cell motility"/>
    <property type="evidence" value="ECO:0007669"/>
    <property type="project" value="TreeGrafter"/>
</dbReference>
<dbReference type="GO" id="GO:0043005">
    <property type="term" value="C:neuron projection"/>
    <property type="evidence" value="ECO:0007669"/>
    <property type="project" value="UniProtKB-SubCell"/>
</dbReference>
<dbReference type="InterPro" id="IPR000387">
    <property type="entry name" value="Tyr_Pase_dom"/>
</dbReference>
<feature type="compositionally biased region" description="Polar residues" evidence="22">
    <location>
        <begin position="379"/>
        <end position="388"/>
    </location>
</feature>
<evidence type="ECO:0000256" key="10">
    <source>
        <dbReference type="ARBA" id="ARBA00023098"/>
    </source>
</evidence>
<dbReference type="GO" id="GO:0051896">
    <property type="term" value="P:regulation of phosphatidylinositol 3-kinase/protein kinase B signal transduction"/>
    <property type="evidence" value="ECO:0007669"/>
    <property type="project" value="TreeGrafter"/>
</dbReference>
<dbReference type="GO" id="GO:0050793">
    <property type="term" value="P:regulation of developmental process"/>
    <property type="evidence" value="ECO:0007669"/>
    <property type="project" value="UniProtKB-ARBA"/>
</dbReference>
<evidence type="ECO:0000256" key="1">
    <source>
        <dbReference type="ARBA" id="ARBA00004487"/>
    </source>
</evidence>
<dbReference type="Pfam" id="PF10409">
    <property type="entry name" value="PTEN_C2"/>
    <property type="match status" value="1"/>
</dbReference>
<comment type="catalytic activity">
    <reaction evidence="13">
        <text>1,2-dioctanoyl-sn-glycero-3-phospho-(1D-myo-inositol-3,4,5-trisphosphate) + H2O = 1,2-dioctanoyl-sn-glycero-3-phospho-(1D-myo-inositol-4,5-bisphosphate) + phosphate</text>
        <dbReference type="Rhea" id="RHEA:43552"/>
        <dbReference type="ChEBI" id="CHEBI:15377"/>
        <dbReference type="ChEBI" id="CHEBI:43474"/>
        <dbReference type="ChEBI" id="CHEBI:83416"/>
        <dbReference type="ChEBI" id="CHEBI:83419"/>
    </reaction>
    <physiologicalReaction direction="left-to-right" evidence="13">
        <dbReference type="Rhea" id="RHEA:43553"/>
    </physiologicalReaction>
</comment>
<keyword evidence="10" id="KW-0443">Lipid metabolism</keyword>
<dbReference type="EC" id="3.1.3.16" evidence="6"/>